<gene>
    <name evidence="1" type="ORF">D0435_10125</name>
</gene>
<dbReference type="AlphaFoldDB" id="A0A845QMT6"/>
<proteinExistence type="predicted"/>
<keyword evidence="2" id="KW-1185">Reference proteome</keyword>
<reference evidence="1 2" key="1">
    <citation type="submission" date="2018-08" db="EMBL/GenBank/DDBJ databases">
        <title>Murine metabolic-syndrome-specific gut microbial biobank.</title>
        <authorList>
            <person name="Liu C."/>
        </authorList>
    </citation>
    <scope>NUCLEOTIDE SEQUENCE [LARGE SCALE GENOMIC DNA]</scope>
    <source>
        <strain evidence="1 2">28</strain>
    </source>
</reference>
<name>A0A845QMT6_9FIRM</name>
<evidence type="ECO:0000313" key="2">
    <source>
        <dbReference type="Proteomes" id="UP000446866"/>
    </source>
</evidence>
<organism evidence="1 2">
    <name type="scientific">Anaerotruncus colihominis</name>
    <dbReference type="NCBI Taxonomy" id="169435"/>
    <lineage>
        <taxon>Bacteria</taxon>
        <taxon>Bacillati</taxon>
        <taxon>Bacillota</taxon>
        <taxon>Clostridia</taxon>
        <taxon>Eubacteriales</taxon>
        <taxon>Oscillospiraceae</taxon>
        <taxon>Anaerotruncus</taxon>
    </lineage>
</organism>
<protein>
    <submittedName>
        <fullName evidence="1">Uncharacterized protein</fullName>
    </submittedName>
</protein>
<dbReference type="EMBL" id="QXWK01000018">
    <property type="protein sequence ID" value="NBH62007.1"/>
    <property type="molecule type" value="Genomic_DNA"/>
</dbReference>
<dbReference type="Proteomes" id="UP000446866">
    <property type="component" value="Unassembled WGS sequence"/>
</dbReference>
<evidence type="ECO:0000313" key="1">
    <source>
        <dbReference type="EMBL" id="NBH62007.1"/>
    </source>
</evidence>
<accession>A0A845QMT6</accession>
<comment type="caution">
    <text evidence="1">The sequence shown here is derived from an EMBL/GenBank/DDBJ whole genome shotgun (WGS) entry which is preliminary data.</text>
</comment>
<dbReference type="RefSeq" id="WP_160202294.1">
    <property type="nucleotide sequence ID" value="NZ_QXWK01000018.1"/>
</dbReference>
<sequence length="278" mass="30884">MSYKNFVPRVWAKKIQHELERKLVYAEDCNREYEGQVSNTGDTVKILGVGKPTITTQVGGDIVLTGAEKVESTAVSMPIMQIAYFNYKVGDIDKLQAVGGIMEALSKESTLGVANEMDKYIASMAKDKLAVRYASTATTVTKDNILSLIDNSLVKLYDNDVQPNDEIVMTVKPWFYMILKQAYTALDTDNSKMLENGKVGRYGNVIVKMSNNVAQDTNSNDLVMIRTKKAIAFANPKIHTEPYRPENSFDDAVKGFALYDAKIVRPKELIVLNCKASA</sequence>